<dbReference type="RefSeq" id="WP_202887428.1">
    <property type="nucleotide sequence ID" value="NZ_BAAAVN010000025.1"/>
</dbReference>
<dbReference type="Gene3D" id="2.40.30.10">
    <property type="entry name" value="Translation factors"/>
    <property type="match status" value="1"/>
</dbReference>
<dbReference type="InterPro" id="IPR039261">
    <property type="entry name" value="FNR_nucleotide-bd"/>
</dbReference>
<name>A0A841DZ07_9ACTN</name>
<dbReference type="SUPFAM" id="SSF63380">
    <property type="entry name" value="Riboflavin synthase domain-like"/>
    <property type="match status" value="1"/>
</dbReference>
<reference evidence="2 3" key="1">
    <citation type="submission" date="2020-08" db="EMBL/GenBank/DDBJ databases">
        <title>Sequencing the genomes of 1000 actinobacteria strains.</title>
        <authorList>
            <person name="Klenk H.-P."/>
        </authorList>
    </citation>
    <scope>NUCLEOTIDE SEQUENCE [LARGE SCALE GENOMIC DNA]</scope>
    <source>
        <strain evidence="2 3">DSM 17294</strain>
    </source>
</reference>
<dbReference type="GO" id="GO:0016491">
    <property type="term" value="F:oxidoreductase activity"/>
    <property type="evidence" value="ECO:0007669"/>
    <property type="project" value="InterPro"/>
</dbReference>
<protein>
    <submittedName>
        <fullName evidence="2">NADPH-dependent ferric siderophore reductase</fullName>
    </submittedName>
</protein>
<evidence type="ECO:0000313" key="2">
    <source>
        <dbReference type="EMBL" id="MBB5980458.1"/>
    </source>
</evidence>
<proteinExistence type="predicted"/>
<dbReference type="Pfam" id="PF08021">
    <property type="entry name" value="FAD_binding_9"/>
    <property type="match status" value="1"/>
</dbReference>
<dbReference type="InterPro" id="IPR013113">
    <property type="entry name" value="SIP_FAD-bd"/>
</dbReference>
<dbReference type="InterPro" id="IPR039374">
    <property type="entry name" value="SIP_fam"/>
</dbReference>
<accession>A0A841DZ07</accession>
<dbReference type="AlphaFoldDB" id="A0A841DZ07"/>
<dbReference type="InterPro" id="IPR007037">
    <property type="entry name" value="SIP_rossman_dom"/>
</dbReference>
<dbReference type="InterPro" id="IPR017927">
    <property type="entry name" value="FAD-bd_FR_type"/>
</dbReference>
<dbReference type="PANTHER" id="PTHR30157:SF0">
    <property type="entry name" value="NADPH-DEPENDENT FERRIC-CHELATE REDUCTASE"/>
    <property type="match status" value="1"/>
</dbReference>
<sequence length="243" mass="27131">MKERLLELFFERARVVSVQHAAKRFRKIRLTGPAIKDYEYQPGQQVRLQVNDVFAPSSWRAGLLRTYSVWTHDETTLELCVLEHGVSGPGAEWARQVQPGDEVWLTKPEGRFTLRPDATYHLFIGEETASVAFGSMLRALPAGALYDAVVEVDSPADQLPLDTQANGRLTWLHRQGAPAAGSESLLTALRELELPAGTSRVAYVAGEARTVQAVRAQLVQDRGWQRRSVLTKPFWTPGKRGLE</sequence>
<evidence type="ECO:0000259" key="1">
    <source>
        <dbReference type="PROSITE" id="PS51384"/>
    </source>
</evidence>
<organism evidence="2 3">
    <name type="scientific">Kribbella solani</name>
    <dbReference type="NCBI Taxonomy" id="236067"/>
    <lineage>
        <taxon>Bacteria</taxon>
        <taxon>Bacillati</taxon>
        <taxon>Actinomycetota</taxon>
        <taxon>Actinomycetes</taxon>
        <taxon>Propionibacteriales</taxon>
        <taxon>Kribbellaceae</taxon>
        <taxon>Kribbella</taxon>
    </lineage>
</organism>
<dbReference type="InterPro" id="IPR017938">
    <property type="entry name" value="Riboflavin_synthase-like_b-brl"/>
</dbReference>
<keyword evidence="3" id="KW-1185">Reference proteome</keyword>
<dbReference type="CDD" id="cd06193">
    <property type="entry name" value="siderophore_interacting"/>
    <property type="match status" value="1"/>
</dbReference>
<dbReference type="EMBL" id="JACHNF010000001">
    <property type="protein sequence ID" value="MBB5980458.1"/>
    <property type="molecule type" value="Genomic_DNA"/>
</dbReference>
<dbReference type="PANTHER" id="PTHR30157">
    <property type="entry name" value="FERRIC REDUCTASE, NADPH-DEPENDENT"/>
    <property type="match status" value="1"/>
</dbReference>
<evidence type="ECO:0000313" key="3">
    <source>
        <dbReference type="Proteomes" id="UP000558997"/>
    </source>
</evidence>
<dbReference type="PROSITE" id="PS51384">
    <property type="entry name" value="FAD_FR"/>
    <property type="match status" value="1"/>
</dbReference>
<dbReference type="Proteomes" id="UP000558997">
    <property type="component" value="Unassembled WGS sequence"/>
</dbReference>
<comment type="caution">
    <text evidence="2">The sequence shown here is derived from an EMBL/GenBank/DDBJ whole genome shotgun (WGS) entry which is preliminary data.</text>
</comment>
<feature type="domain" description="FAD-binding FR-type" evidence="1">
    <location>
        <begin position="8"/>
        <end position="115"/>
    </location>
</feature>
<dbReference type="Gene3D" id="3.40.50.80">
    <property type="entry name" value="Nucleotide-binding domain of ferredoxin-NADP reductase (FNR) module"/>
    <property type="match status" value="1"/>
</dbReference>
<gene>
    <name evidence="2" type="ORF">HDA44_003799</name>
</gene>
<dbReference type="Pfam" id="PF04954">
    <property type="entry name" value="SIP"/>
    <property type="match status" value="1"/>
</dbReference>